<dbReference type="Proteomes" id="UP000270343">
    <property type="component" value="Unassembled WGS sequence"/>
</dbReference>
<protein>
    <submittedName>
        <fullName evidence="2">DUF3846 domain-containing protein</fullName>
    </submittedName>
</protein>
<dbReference type="EMBL" id="RBAM01000110">
    <property type="protein sequence ID" value="RKN53694.1"/>
    <property type="molecule type" value="Genomic_DNA"/>
</dbReference>
<evidence type="ECO:0000313" key="3">
    <source>
        <dbReference type="Proteomes" id="UP000270343"/>
    </source>
</evidence>
<sequence length="166" mass="17404">MSPLTWGFVLTGGSIGSNVVLVGTGKAPPPGPANQVRSPTNRKRLMTNRILGAVVIPADANRLITLDAIPAPSASAEWLRGKVGGPLELLRLSGERDMWLHGEGKIANLPVNMGATGLALLNGIADVIHGDVVLTGHDGPETVGMTGLQIQRTHAELTLPFRVLFL</sequence>
<dbReference type="Pfam" id="PF12957">
    <property type="entry name" value="DUF3846"/>
    <property type="match status" value="1"/>
</dbReference>
<gene>
    <name evidence="2" type="ORF">D7231_35005</name>
</gene>
<accession>A0A3B0A013</accession>
<evidence type="ECO:0000259" key="1">
    <source>
        <dbReference type="Pfam" id="PF12957"/>
    </source>
</evidence>
<organism evidence="2 3">
    <name type="scientific">Streptomyces klenkii</name>
    <dbReference type="NCBI Taxonomy" id="1420899"/>
    <lineage>
        <taxon>Bacteria</taxon>
        <taxon>Bacillati</taxon>
        <taxon>Actinomycetota</taxon>
        <taxon>Actinomycetes</taxon>
        <taxon>Kitasatosporales</taxon>
        <taxon>Streptomycetaceae</taxon>
        <taxon>Streptomyces</taxon>
    </lineage>
</organism>
<keyword evidence="3" id="KW-1185">Reference proteome</keyword>
<evidence type="ECO:0000313" key="2">
    <source>
        <dbReference type="EMBL" id="RKN53694.1"/>
    </source>
</evidence>
<dbReference type="InterPro" id="IPR024559">
    <property type="entry name" value="DUF3846"/>
</dbReference>
<comment type="caution">
    <text evidence="2">The sequence shown here is derived from an EMBL/GenBank/DDBJ whole genome shotgun (WGS) entry which is preliminary data.</text>
</comment>
<dbReference type="AlphaFoldDB" id="A0A3B0A013"/>
<reference evidence="2 3" key="1">
    <citation type="journal article" date="2015" name="Antonie Van Leeuwenhoek">
        <title>Streptomyces klenkii sp. nov., isolated from deep marine sediment.</title>
        <authorList>
            <person name="Veyisoglu A."/>
            <person name="Sahin N."/>
        </authorList>
    </citation>
    <scope>NUCLEOTIDE SEQUENCE [LARGE SCALE GENOMIC DNA]</scope>
    <source>
        <strain evidence="2 3">KCTC 29202</strain>
    </source>
</reference>
<proteinExistence type="predicted"/>
<name>A0A3B0A013_9ACTN</name>
<feature type="domain" description="DUF3846" evidence="1">
    <location>
        <begin position="72"/>
        <end position="154"/>
    </location>
</feature>